<dbReference type="OrthoDB" id="9553379at2"/>
<proteinExistence type="predicted"/>
<evidence type="ECO:0000313" key="2">
    <source>
        <dbReference type="Proteomes" id="UP000184310"/>
    </source>
</evidence>
<name>A0A1M6J0H2_9CLOT</name>
<sequence>MNKKTTICKICNCEIKNQEPRFYFPILPQWHDLSDLSQNILHVHCVKSIDSEREIGNSLARIVQDLAEKSKWVPFQS</sequence>
<evidence type="ECO:0000313" key="1">
    <source>
        <dbReference type="EMBL" id="SHJ40173.1"/>
    </source>
</evidence>
<reference evidence="1 2" key="1">
    <citation type="submission" date="2016-11" db="EMBL/GenBank/DDBJ databases">
        <authorList>
            <person name="Jaros S."/>
            <person name="Januszkiewicz K."/>
            <person name="Wedrychowicz H."/>
        </authorList>
    </citation>
    <scope>NUCLEOTIDE SEQUENCE [LARGE SCALE GENOMIC DNA]</scope>
    <source>
        <strain evidence="1 2">DSM 21758</strain>
    </source>
</reference>
<dbReference type="RefSeq" id="WP_072986414.1">
    <property type="nucleotide sequence ID" value="NZ_FQZB01000008.1"/>
</dbReference>
<protein>
    <submittedName>
        <fullName evidence="1">Uncharacterized protein</fullName>
    </submittedName>
</protein>
<keyword evidence="2" id="KW-1185">Reference proteome</keyword>
<gene>
    <name evidence="1" type="ORF">SAMN02745163_01874</name>
</gene>
<dbReference type="AlphaFoldDB" id="A0A1M6J0H2"/>
<accession>A0A1M6J0H2</accession>
<organism evidence="1 2">
    <name type="scientific">Clostridium cavendishii DSM 21758</name>
    <dbReference type="NCBI Taxonomy" id="1121302"/>
    <lineage>
        <taxon>Bacteria</taxon>
        <taxon>Bacillati</taxon>
        <taxon>Bacillota</taxon>
        <taxon>Clostridia</taxon>
        <taxon>Eubacteriales</taxon>
        <taxon>Clostridiaceae</taxon>
        <taxon>Clostridium</taxon>
    </lineage>
</organism>
<dbReference type="EMBL" id="FQZB01000008">
    <property type="protein sequence ID" value="SHJ40173.1"/>
    <property type="molecule type" value="Genomic_DNA"/>
</dbReference>
<dbReference type="Proteomes" id="UP000184310">
    <property type="component" value="Unassembled WGS sequence"/>
</dbReference>